<evidence type="ECO:0000313" key="3">
    <source>
        <dbReference type="EMBL" id="TWT74106.1"/>
    </source>
</evidence>
<dbReference type="EMBL" id="SJPK01000002">
    <property type="protein sequence ID" value="TWT74106.1"/>
    <property type="molecule type" value="Genomic_DNA"/>
</dbReference>
<dbReference type="AlphaFoldDB" id="A0A5C5YED2"/>
<organism evidence="3 4">
    <name type="scientific">Allorhodopirellula solitaria</name>
    <dbReference type="NCBI Taxonomy" id="2527987"/>
    <lineage>
        <taxon>Bacteria</taxon>
        <taxon>Pseudomonadati</taxon>
        <taxon>Planctomycetota</taxon>
        <taxon>Planctomycetia</taxon>
        <taxon>Pirellulales</taxon>
        <taxon>Pirellulaceae</taxon>
        <taxon>Allorhodopirellula</taxon>
    </lineage>
</organism>
<gene>
    <name evidence="3" type="ORF">CA85_09920</name>
</gene>
<feature type="domain" description="3-keto-alpha-glucoside-1,2-lyase/3-keto-2-hydroxy-glucal hydratase" evidence="2">
    <location>
        <begin position="52"/>
        <end position="251"/>
    </location>
</feature>
<accession>A0A5C5YED2</accession>
<dbReference type="GO" id="GO:0016787">
    <property type="term" value="F:hydrolase activity"/>
    <property type="evidence" value="ECO:0007669"/>
    <property type="project" value="InterPro"/>
</dbReference>
<feature type="chain" id="PRO_5022958041" description="3-keto-alpha-glucoside-1,2-lyase/3-keto-2-hydroxy-glucal hydratase domain-containing protein" evidence="1">
    <location>
        <begin position="31"/>
        <end position="254"/>
    </location>
</feature>
<proteinExistence type="predicted"/>
<dbReference type="Pfam" id="PF06439">
    <property type="entry name" value="3keto-disac_hyd"/>
    <property type="match status" value="1"/>
</dbReference>
<reference evidence="3 4" key="1">
    <citation type="submission" date="2019-02" db="EMBL/GenBank/DDBJ databases">
        <title>Deep-cultivation of Planctomycetes and their phenomic and genomic characterization uncovers novel biology.</title>
        <authorList>
            <person name="Wiegand S."/>
            <person name="Jogler M."/>
            <person name="Boedeker C."/>
            <person name="Pinto D."/>
            <person name="Vollmers J."/>
            <person name="Rivas-Marin E."/>
            <person name="Kohn T."/>
            <person name="Peeters S.H."/>
            <person name="Heuer A."/>
            <person name="Rast P."/>
            <person name="Oberbeckmann S."/>
            <person name="Bunk B."/>
            <person name="Jeske O."/>
            <person name="Meyerdierks A."/>
            <person name="Storesund J.E."/>
            <person name="Kallscheuer N."/>
            <person name="Luecker S."/>
            <person name="Lage O.M."/>
            <person name="Pohl T."/>
            <person name="Merkel B.J."/>
            <person name="Hornburger P."/>
            <person name="Mueller R.-W."/>
            <person name="Bruemmer F."/>
            <person name="Labrenz M."/>
            <person name="Spormann A.M."/>
            <person name="Op Den Camp H."/>
            <person name="Overmann J."/>
            <person name="Amann R."/>
            <person name="Jetten M.S.M."/>
            <person name="Mascher T."/>
            <person name="Medema M.H."/>
            <person name="Devos D.P."/>
            <person name="Kaster A.-K."/>
            <person name="Ovreas L."/>
            <person name="Rohde M."/>
            <person name="Galperin M.Y."/>
            <person name="Jogler C."/>
        </authorList>
    </citation>
    <scope>NUCLEOTIDE SEQUENCE [LARGE SCALE GENOMIC DNA]</scope>
    <source>
        <strain evidence="3 4">CA85</strain>
    </source>
</reference>
<comment type="caution">
    <text evidence="3">The sequence shown here is derived from an EMBL/GenBank/DDBJ whole genome shotgun (WGS) entry which is preliminary data.</text>
</comment>
<feature type="signal peptide" evidence="1">
    <location>
        <begin position="1"/>
        <end position="30"/>
    </location>
</feature>
<evidence type="ECO:0000259" key="2">
    <source>
        <dbReference type="Pfam" id="PF06439"/>
    </source>
</evidence>
<dbReference type="Gene3D" id="2.60.120.560">
    <property type="entry name" value="Exo-inulinase, domain 1"/>
    <property type="match status" value="1"/>
</dbReference>
<keyword evidence="1" id="KW-0732">Signal</keyword>
<name>A0A5C5YED2_9BACT</name>
<protein>
    <recommendedName>
        <fullName evidence="2">3-keto-alpha-glucoside-1,2-lyase/3-keto-2-hydroxy-glucal hydratase domain-containing protein</fullName>
    </recommendedName>
</protein>
<dbReference type="InterPro" id="IPR010496">
    <property type="entry name" value="AL/BT2_dom"/>
</dbReference>
<sequence length="254" mass="28249" precursor="true">MLYRQRFVLPLTISALALSTAFMSAPHATAQDAGLAEKAAAVPRTLEGGEVTELFDGETLDGWRGRDDLWSAEDGAIVGRTTKEDPIKQNTFLILDEEIQGDFELTLQFKIDGGNSGIQYHSRVLDEDKFVVSGYQADIDAANRYAGILYEERGRGILALRGQEVAITEDGEKQAETVADAAELGRGIHPGQWNDYRIVVRGHQLEHFINGALTMQVTDNQTDHWRDSGVIALQLHQGPPMTVRFKKITLRQWK</sequence>
<dbReference type="Proteomes" id="UP000318053">
    <property type="component" value="Unassembled WGS sequence"/>
</dbReference>
<evidence type="ECO:0000313" key="4">
    <source>
        <dbReference type="Proteomes" id="UP000318053"/>
    </source>
</evidence>
<keyword evidence="4" id="KW-1185">Reference proteome</keyword>
<dbReference type="OrthoDB" id="272468at2"/>
<evidence type="ECO:0000256" key="1">
    <source>
        <dbReference type="SAM" id="SignalP"/>
    </source>
</evidence>